<dbReference type="EMBL" id="DP000009">
    <property type="protein sequence ID" value="ABF98680.1"/>
    <property type="molecule type" value="Genomic_DNA"/>
</dbReference>
<reference evidence="1" key="2">
    <citation type="journal article" date="2005" name="Genome Res.">
        <title>Sequence, annotation, and analysis of synteny between rice chromosome 3 and diverged grass species.</title>
        <authorList>
            <consortium name="Rice Chromosome 3 Sequencing Consortium"/>
            <person name="Buell C.R."/>
            <person name="Yuan Q."/>
            <person name="Ouyang S."/>
            <person name="Liu J."/>
            <person name="Zhu W."/>
            <person name="Wang A."/>
            <person name="Maiti R."/>
            <person name="Haas B."/>
            <person name="Wortman J."/>
            <person name="Pertea M."/>
            <person name="Jones K.M."/>
            <person name="Kim M."/>
            <person name="Overton L."/>
            <person name="Tsitrin T."/>
            <person name="Fadrosh D."/>
            <person name="Bera J."/>
            <person name="Weaver B."/>
            <person name="Jin S."/>
            <person name="Johri S."/>
            <person name="Reardon M."/>
            <person name="Webb K."/>
            <person name="Hill J."/>
            <person name="Moffat K."/>
            <person name="Tallon L."/>
            <person name="Van Aken S."/>
            <person name="Lewis M."/>
            <person name="Utterback T."/>
            <person name="Feldblyum T."/>
            <person name="Zismann V."/>
            <person name="Iobst S."/>
            <person name="Hsiao J."/>
            <person name="de Vazeille A.R."/>
            <person name="Salzberg S.L."/>
            <person name="White O."/>
            <person name="Fraser C."/>
            <person name="Yu Y."/>
            <person name="Kim H."/>
            <person name="Rambo T."/>
            <person name="Currie J."/>
            <person name="Collura K."/>
            <person name="Kernodle-Thompson S."/>
            <person name="Wei F."/>
            <person name="Kudrna K."/>
            <person name="Ammiraju J.S."/>
            <person name="Luo M."/>
            <person name="Goicoechea J.L."/>
            <person name="Wing R.A."/>
            <person name="Henry D."/>
            <person name="Oates R."/>
            <person name="Palmer M."/>
            <person name="Pries G."/>
            <person name="Saski C."/>
            <person name="Simmons J."/>
            <person name="Soderlund C."/>
            <person name="Nelson W."/>
            <person name="de la Bastide M."/>
            <person name="Spiegel L."/>
            <person name="Nascimento L."/>
            <person name="Huang E."/>
            <person name="Preston R."/>
            <person name="Zutavern T."/>
            <person name="Palmer L."/>
            <person name="O'Shaughnessy A."/>
            <person name="Dike S."/>
            <person name="McCombie W.R."/>
            <person name="Minx P."/>
            <person name="Cordum H."/>
            <person name="Wilson R."/>
            <person name="Jin W."/>
            <person name="Lee H.R."/>
            <person name="Jiang J."/>
            <person name="Jackson S."/>
        </authorList>
    </citation>
    <scope>NUCLEOTIDE SEQUENCE [LARGE SCALE GENOMIC DNA]</scope>
</reference>
<reference evidence="4" key="3">
    <citation type="journal article" date="2005" name="Nature">
        <title>The map-based sequence of the rice genome.</title>
        <authorList>
            <consortium name="International rice genome sequencing project (IRGSP)"/>
            <person name="Matsumoto T."/>
            <person name="Wu J."/>
            <person name="Kanamori H."/>
            <person name="Katayose Y."/>
            <person name="Fujisawa M."/>
            <person name="Namiki N."/>
            <person name="Mizuno H."/>
            <person name="Yamamoto K."/>
            <person name="Antonio B.A."/>
            <person name="Baba T."/>
            <person name="Sakata K."/>
            <person name="Nagamura Y."/>
            <person name="Aoki H."/>
            <person name="Arikawa K."/>
            <person name="Arita K."/>
            <person name="Bito T."/>
            <person name="Chiden Y."/>
            <person name="Fujitsuka N."/>
            <person name="Fukunaka R."/>
            <person name="Hamada M."/>
            <person name="Harada C."/>
            <person name="Hayashi A."/>
            <person name="Hijishita S."/>
            <person name="Honda M."/>
            <person name="Hosokawa S."/>
            <person name="Ichikawa Y."/>
            <person name="Idonuma A."/>
            <person name="Iijima M."/>
            <person name="Ikeda M."/>
            <person name="Ikeno M."/>
            <person name="Ito K."/>
            <person name="Ito S."/>
            <person name="Ito T."/>
            <person name="Ito Y."/>
            <person name="Ito Y."/>
            <person name="Iwabuchi A."/>
            <person name="Kamiya K."/>
            <person name="Karasawa W."/>
            <person name="Kurita K."/>
            <person name="Katagiri S."/>
            <person name="Kikuta A."/>
            <person name="Kobayashi H."/>
            <person name="Kobayashi N."/>
            <person name="Machita K."/>
            <person name="Maehara T."/>
            <person name="Masukawa M."/>
            <person name="Mizubayashi T."/>
            <person name="Mukai Y."/>
            <person name="Nagasaki H."/>
            <person name="Nagata Y."/>
            <person name="Naito S."/>
            <person name="Nakashima M."/>
            <person name="Nakama Y."/>
            <person name="Nakamichi Y."/>
            <person name="Nakamura M."/>
            <person name="Meguro A."/>
            <person name="Negishi M."/>
            <person name="Ohta I."/>
            <person name="Ohta T."/>
            <person name="Okamoto M."/>
            <person name="Ono N."/>
            <person name="Saji S."/>
            <person name="Sakaguchi M."/>
            <person name="Sakai K."/>
            <person name="Shibata M."/>
            <person name="Shimokawa T."/>
            <person name="Song J."/>
            <person name="Takazaki Y."/>
            <person name="Terasawa K."/>
            <person name="Tsugane M."/>
            <person name="Tsuji K."/>
            <person name="Ueda S."/>
            <person name="Waki K."/>
            <person name="Yamagata H."/>
            <person name="Yamamoto M."/>
            <person name="Yamamoto S."/>
            <person name="Yamane H."/>
            <person name="Yoshiki S."/>
            <person name="Yoshihara R."/>
            <person name="Yukawa K."/>
            <person name="Zhong H."/>
            <person name="Yano M."/>
            <person name="Yuan Q."/>
            <person name="Ouyang S."/>
            <person name="Liu J."/>
            <person name="Jones K.M."/>
            <person name="Gansberger K."/>
            <person name="Moffat K."/>
            <person name="Hill J."/>
            <person name="Bera J."/>
            <person name="Fadrosh D."/>
            <person name="Jin S."/>
            <person name="Johri S."/>
            <person name="Kim M."/>
            <person name="Overton L."/>
            <person name="Reardon M."/>
            <person name="Tsitrin T."/>
            <person name="Vuong H."/>
            <person name="Weaver B."/>
            <person name="Ciecko A."/>
            <person name="Tallon L."/>
            <person name="Jackson J."/>
            <person name="Pai G."/>
            <person name="Aken S.V."/>
            <person name="Utterback T."/>
            <person name="Reidmuller S."/>
            <person name="Feldblyum T."/>
            <person name="Hsiao J."/>
            <person name="Zismann V."/>
            <person name="Iobst S."/>
            <person name="de Vazeille A.R."/>
            <person name="Buell C.R."/>
            <person name="Ying K."/>
            <person name="Li Y."/>
            <person name="Lu T."/>
            <person name="Huang Y."/>
            <person name="Zhao Q."/>
            <person name="Feng Q."/>
            <person name="Zhang L."/>
            <person name="Zhu J."/>
            <person name="Weng Q."/>
            <person name="Mu J."/>
            <person name="Lu Y."/>
            <person name="Fan D."/>
            <person name="Liu Y."/>
            <person name="Guan J."/>
            <person name="Zhang Y."/>
            <person name="Yu S."/>
            <person name="Liu X."/>
            <person name="Zhang Y."/>
            <person name="Hong G."/>
            <person name="Han B."/>
            <person name="Choisne N."/>
            <person name="Demange N."/>
            <person name="Orjeda G."/>
            <person name="Samain S."/>
            <person name="Cattolico L."/>
            <person name="Pelletier E."/>
            <person name="Couloux A."/>
            <person name="Segurens B."/>
            <person name="Wincker P."/>
            <person name="D'Hont A."/>
            <person name="Scarpelli C."/>
            <person name="Weissenbach J."/>
            <person name="Salanoubat M."/>
            <person name="Quetier F."/>
            <person name="Yu Y."/>
            <person name="Kim H.R."/>
            <person name="Rambo T."/>
            <person name="Currie J."/>
            <person name="Collura K."/>
            <person name="Luo M."/>
            <person name="Yang T."/>
            <person name="Ammiraju J.S.S."/>
            <person name="Engler F."/>
            <person name="Soderlund C."/>
            <person name="Wing R.A."/>
            <person name="Palmer L.E."/>
            <person name="de la Bastide M."/>
            <person name="Spiegel L."/>
            <person name="Nascimento L."/>
            <person name="Zutavern T."/>
            <person name="O'Shaughnessy A."/>
            <person name="Dike S."/>
            <person name="Dedhia N."/>
            <person name="Preston R."/>
            <person name="Balija V."/>
            <person name="McCombie W.R."/>
            <person name="Chow T."/>
            <person name="Chen H."/>
            <person name="Chung M."/>
            <person name="Chen C."/>
            <person name="Shaw J."/>
            <person name="Wu H."/>
            <person name="Hsiao K."/>
            <person name="Chao Y."/>
            <person name="Chu M."/>
            <person name="Cheng C."/>
            <person name="Hour A."/>
            <person name="Lee P."/>
            <person name="Lin S."/>
            <person name="Lin Y."/>
            <person name="Liou J."/>
            <person name="Liu S."/>
            <person name="Hsing Y."/>
            <person name="Raghuvanshi S."/>
            <person name="Mohanty A."/>
            <person name="Bharti A.K."/>
            <person name="Gaur A."/>
            <person name="Gupta V."/>
            <person name="Kumar D."/>
            <person name="Ravi V."/>
            <person name="Vij S."/>
            <person name="Kapur A."/>
            <person name="Khurana P."/>
            <person name="Khurana P."/>
            <person name="Khurana J.P."/>
            <person name="Tyagi A.K."/>
            <person name="Gaikwad K."/>
            <person name="Singh A."/>
            <person name="Dalal V."/>
            <person name="Srivastava S."/>
            <person name="Dixit A."/>
            <person name="Pal A.K."/>
            <person name="Ghazi I.A."/>
            <person name="Yadav M."/>
            <person name="Pandit A."/>
            <person name="Bhargava A."/>
            <person name="Sureshbabu K."/>
            <person name="Batra K."/>
            <person name="Sharma T.R."/>
            <person name="Mohapatra T."/>
            <person name="Singh N.K."/>
            <person name="Messing J."/>
            <person name="Nelson A.B."/>
            <person name="Fuks G."/>
            <person name="Kavchok S."/>
            <person name="Keizer G."/>
            <person name="Linton E."/>
            <person name="Llaca V."/>
            <person name="Song R."/>
            <person name="Tanyolac B."/>
            <person name="Young S."/>
            <person name="Ho-Il K."/>
            <person name="Hahn J.H."/>
            <person name="Sangsakoo G."/>
            <person name="Vanavichit A."/>
            <person name="de Mattos Luiz.A.T."/>
            <person name="Zimmer P.D."/>
            <person name="Malone G."/>
            <person name="Dellagostin O."/>
            <person name="de Oliveira A.C."/>
            <person name="Bevan M."/>
            <person name="Bancroft I."/>
            <person name="Minx P."/>
            <person name="Cordum H."/>
            <person name="Wilson R."/>
            <person name="Cheng Z."/>
            <person name="Jin W."/>
            <person name="Jiang J."/>
            <person name="Leong S.A."/>
            <person name="Iwama H."/>
            <person name="Gojobori T."/>
            <person name="Itoh T."/>
            <person name="Niimura Y."/>
            <person name="Fujii Y."/>
            <person name="Habara T."/>
            <person name="Sakai H."/>
            <person name="Sato Y."/>
            <person name="Wilson G."/>
            <person name="Kumar K."/>
            <person name="McCouch S."/>
            <person name="Juretic N."/>
            <person name="Hoen D."/>
            <person name="Wright S."/>
            <person name="Bruskiewich R."/>
            <person name="Bureau T."/>
            <person name="Miyao A."/>
            <person name="Hirochika H."/>
            <person name="Nishikawa T."/>
            <person name="Kadowaki K."/>
            <person name="Sugiura M."/>
            <person name="Burr B."/>
            <person name="Sasaki T."/>
        </authorList>
    </citation>
    <scope>NUCLEOTIDE SEQUENCE [LARGE SCALE GENOMIC DNA]</scope>
    <source>
        <strain evidence="4">cv. Nipponbare</strain>
    </source>
</reference>
<accession>Q10DH8</accession>
<dbReference type="AlphaFoldDB" id="Q10DH8"/>
<dbReference type="EMBL" id="AK067045">
    <property type="protein sequence ID" value="BAG90239.1"/>
    <property type="molecule type" value="mRNA"/>
</dbReference>
<evidence type="ECO:0007829" key="6">
    <source>
        <dbReference type="ProteomicsDB" id="Q10DH8"/>
    </source>
</evidence>
<dbReference type="Gramene" id="Os03t0729200-01">
    <property type="protein sequence ID" value="Os03t0729200-01"/>
    <property type="gene ID" value="Os03g0729200"/>
</dbReference>
<evidence type="ECO:0000313" key="4">
    <source>
        <dbReference type="Proteomes" id="UP000059680"/>
    </source>
</evidence>
<protein>
    <submittedName>
        <fullName evidence="1">Expressed protein</fullName>
    </submittedName>
    <submittedName>
        <fullName evidence="3">Os03g0729200 protein</fullName>
    </submittedName>
    <submittedName>
        <fullName evidence="2">cDNA clone:J013091E23, full insert sequence</fullName>
    </submittedName>
</protein>
<dbReference type="SUPFAM" id="SSF52833">
    <property type="entry name" value="Thioredoxin-like"/>
    <property type="match status" value="1"/>
</dbReference>
<proteinExistence type="evidence at protein level"/>
<dbReference type="PANTHER" id="PTHR28630:SF23">
    <property type="entry name" value="THIOREDOXIN SUPERFAMILY PROTEIN"/>
    <property type="match status" value="1"/>
</dbReference>
<dbReference type="CDD" id="cd02970">
    <property type="entry name" value="PRX_like2"/>
    <property type="match status" value="1"/>
</dbReference>
<reference evidence="2" key="1">
    <citation type="journal article" date="2003" name="Science">
        <title>Collection, Mapping, and Annotation of Over 28,000 cDNA Clones from japonica Rice.</title>
        <authorList>
            <person name="Kikuchi S."/>
            <person name="Satoh K."/>
            <person name="Nagata T."/>
            <person name="Kawagashira N."/>
            <person name="Doi K."/>
            <person name="Kishimoto N."/>
            <person name="Yazaki J."/>
            <person name="Ishikawa M."/>
            <person name="Yamada H."/>
            <person name="Ooka H."/>
            <person name="Hotta I."/>
            <person name="Kojima K."/>
            <person name="Namiki T."/>
            <person name="Ohneda E."/>
            <person name="Yahagi W."/>
            <person name="Suzuki K."/>
            <person name="Li C."/>
            <person name="Ohtsuki K."/>
            <person name="Shishiki T."/>
            <person name="Otomo Y."/>
            <person name="Murakami K."/>
            <person name="Iida Y."/>
            <person name="Sugano S."/>
            <person name="Fujimura T."/>
            <person name="Suzuki Y."/>
            <person name="Tsunoda Y."/>
            <person name="Kurosaki T."/>
            <person name="Kodama T."/>
            <person name="Masuda H."/>
            <person name="Kobayashi M."/>
            <person name="Xie Q."/>
            <person name="Lu M."/>
            <person name="Narikawa R."/>
            <person name="Sugiyama A."/>
            <person name="Mizuno K."/>
            <person name="Yokomizo S."/>
            <person name="Niikura J."/>
            <person name="Ikeda R."/>
            <person name="Ishibiki J."/>
            <person name="Kawamata M."/>
            <person name="Yoshimura A."/>
            <person name="Miura J."/>
            <person name="Kusumegi T."/>
            <person name="Oka M."/>
            <person name="Ryu R."/>
            <person name="Ueda M."/>
            <person name="Matsubara K."/>
            <person name="Kawai J."/>
            <person name="Carninci P."/>
            <person name="Adachi J."/>
            <person name="Aizawa K."/>
            <person name="Arakawa T."/>
            <person name="Fukuda S."/>
            <person name="Hara A."/>
            <person name="Hashidume W."/>
            <person name="Hayatsu N."/>
            <person name="Imotani K."/>
            <person name="Ishii Y."/>
            <person name="Itoh M."/>
            <person name="Kagawa I."/>
            <person name="Kondo S."/>
            <person name="Konno H."/>
            <person name="Miyazaki A."/>
            <person name="Osato N."/>
            <person name="Ota Y."/>
            <person name="Saito R."/>
            <person name="Sasaki D."/>
            <person name="Sato K."/>
            <person name="Shibata K."/>
            <person name="Shinagawa A."/>
            <person name="Shiraki T."/>
            <person name="Yoshino M."/>
            <person name="Hayashizaki Y."/>
        </authorList>
    </citation>
    <scope>NUCLEOTIDE SEQUENCE</scope>
</reference>
<reference evidence="3" key="5">
    <citation type="journal article" date="2013" name="Plant Cell Physiol.">
        <title>Rice Annotation Project Database (RAP-DB): an integrative and interactive database for rice genomics.</title>
        <authorList>
            <person name="Sakai H."/>
            <person name="Lee S.S."/>
            <person name="Tanaka T."/>
            <person name="Numa H."/>
            <person name="Kim J."/>
            <person name="Kawahara Y."/>
            <person name="Wakimoto H."/>
            <person name="Yang C.C."/>
            <person name="Iwamoto M."/>
            <person name="Abe T."/>
            <person name="Yamada Y."/>
            <person name="Muto A."/>
            <person name="Inokuchi H."/>
            <person name="Ikemura T."/>
            <person name="Matsumoto T."/>
            <person name="Sasaki T."/>
            <person name="Itoh T."/>
        </authorList>
    </citation>
    <scope>NUCLEOTIDE SEQUENCE</scope>
</reference>
<evidence type="ECO:0000313" key="1">
    <source>
        <dbReference type="EMBL" id="ABF98680.1"/>
    </source>
</evidence>
<dbReference type="InterPro" id="IPR032801">
    <property type="entry name" value="PXL2A/B/C"/>
</dbReference>
<keyword evidence="5 6" id="KW-1267">Proteomics identification</keyword>
<sequence>MAAAAASTSLPVPRVSLPPSARPAAAPRHGLLIPGRRGCFRLRGSPAAPAAAASGSPSVPSSSPEAGSGIGDALGGVAIYSAATGEPVLFRDLWDQNEGMAVVALLRHFGCPCCWELASVLRDTKERFDSAGVKLIAVGVGTPDKARILAERLPFPLDYLYADPERKAYDLLGLYFGIGRTFFNPASCVFTI</sequence>
<dbReference type="Gene3D" id="3.40.30.10">
    <property type="entry name" value="Glutaredoxin"/>
    <property type="match status" value="1"/>
</dbReference>
<dbReference type="InterPro" id="IPR036249">
    <property type="entry name" value="Thioredoxin-like_sf"/>
</dbReference>
<evidence type="ECO:0000313" key="2">
    <source>
        <dbReference type="EMBL" id="BAG90239.1"/>
    </source>
</evidence>
<reference evidence="3 4" key="6">
    <citation type="journal article" date="2013" name="Rice">
        <title>Improvement of the Oryza sativa Nipponbare reference genome using next generation sequence and optical map data.</title>
        <authorList>
            <person name="Kawahara Y."/>
            <person name="de la Bastide M."/>
            <person name="Hamilton J.P."/>
            <person name="Kanamori H."/>
            <person name="McCombie W.R."/>
            <person name="Ouyang S."/>
            <person name="Schwartz D.C."/>
            <person name="Tanaka T."/>
            <person name="Wu J."/>
            <person name="Zhou S."/>
            <person name="Childs K.L."/>
            <person name="Davidson R.M."/>
            <person name="Lin H."/>
            <person name="Quesada-Ocampo L."/>
            <person name="Vaillancourt B."/>
            <person name="Sakai H."/>
            <person name="Lee S.S."/>
            <person name="Kim J."/>
            <person name="Numa H."/>
            <person name="Itoh T."/>
            <person name="Buell C.R."/>
            <person name="Matsumoto T."/>
        </authorList>
    </citation>
    <scope>NUCLEOTIDE SEQUENCE [LARGE SCALE GENOMIC DNA]</scope>
    <source>
        <strain evidence="4">cv. Nipponbare</strain>
    </source>
</reference>
<dbReference type="Pfam" id="PF13911">
    <property type="entry name" value="AhpC-TSA_2"/>
    <property type="match status" value="1"/>
</dbReference>
<evidence type="ECO:0007829" key="5">
    <source>
        <dbReference type="PeptideAtlas" id="Q10DH8"/>
    </source>
</evidence>
<dbReference type="EMBL" id="AP014959">
    <property type="protein sequence ID" value="BAS86202.1"/>
    <property type="molecule type" value="Genomic_DNA"/>
</dbReference>
<name>Q10DH8_ORYSJ</name>
<reference evidence="1" key="4">
    <citation type="submission" date="2006-06" db="EMBL/GenBank/DDBJ databases">
        <authorList>
            <person name="Buell R."/>
            <person name="Wing R.A."/>
            <person name="McCombie W.A."/>
            <person name="Ouyang S."/>
        </authorList>
    </citation>
    <scope>NUCLEOTIDE SEQUENCE</scope>
</reference>
<dbReference type="Proteomes" id="UP000059680">
    <property type="component" value="Chromosome 3"/>
</dbReference>
<reference evidence="3" key="7">
    <citation type="submission" date="2015-10" db="EMBL/GenBank/DDBJ databases">
        <authorList>
            <person name="Sakai H."/>
            <person name="Kawahara Y."/>
            <person name="Matsumoto T."/>
            <person name="Buell C.R."/>
            <person name="Itoh T."/>
        </authorList>
    </citation>
    <scope>NUCLEOTIDE SEQUENCE</scope>
</reference>
<dbReference type="ExpressionAtlas" id="Q10DH8">
    <property type="expression patterns" value="baseline and differential"/>
</dbReference>
<organism evidence="1">
    <name type="scientific">Oryza sativa subsp. japonica</name>
    <name type="common">Rice</name>
    <dbReference type="NCBI Taxonomy" id="39947"/>
    <lineage>
        <taxon>Eukaryota</taxon>
        <taxon>Viridiplantae</taxon>
        <taxon>Streptophyta</taxon>
        <taxon>Embryophyta</taxon>
        <taxon>Tracheophyta</taxon>
        <taxon>Spermatophyta</taxon>
        <taxon>Magnoliopsida</taxon>
        <taxon>Liliopsida</taxon>
        <taxon>Poales</taxon>
        <taxon>Poaceae</taxon>
        <taxon>BOP clade</taxon>
        <taxon>Oryzoideae</taxon>
        <taxon>Oryzeae</taxon>
        <taxon>Oryzinae</taxon>
        <taxon>Oryza</taxon>
        <taxon>Oryza sativa</taxon>
    </lineage>
</organism>
<dbReference type="PANTHER" id="PTHR28630">
    <property type="match status" value="1"/>
</dbReference>
<gene>
    <name evidence="1" type="ordered locus">LOC_Os03g51950</name>
    <name evidence="3" type="ordered locus">Os03g0729200</name>
    <name evidence="3" type="ORF">OSNPB_030729200</name>
</gene>
<evidence type="ECO:0000313" key="3">
    <source>
        <dbReference type="EMBL" id="BAS86202.1"/>
    </source>
</evidence>
<keyword evidence="4" id="KW-1185">Reference proteome</keyword>